<organism evidence="7 8">
    <name type="scientific">Modicisalibacter xianhensis</name>
    <dbReference type="NCBI Taxonomy" id="442341"/>
    <lineage>
        <taxon>Bacteria</taxon>
        <taxon>Pseudomonadati</taxon>
        <taxon>Pseudomonadota</taxon>
        <taxon>Gammaproteobacteria</taxon>
        <taxon>Oceanospirillales</taxon>
        <taxon>Halomonadaceae</taxon>
        <taxon>Modicisalibacter</taxon>
    </lineage>
</organism>
<dbReference type="OrthoDB" id="9812084at2"/>
<reference evidence="7 8" key="1">
    <citation type="submission" date="2019-03" db="EMBL/GenBank/DDBJ databases">
        <title>Freshwater and sediment microbial communities from various areas in North America, analyzing microbe dynamics in response to fracking.</title>
        <authorList>
            <person name="Lamendella R."/>
        </authorList>
    </citation>
    <scope>NUCLEOTIDE SEQUENCE [LARGE SCALE GENOMIC DNA]</scope>
    <source>
        <strain evidence="7 8">6_TX</strain>
    </source>
</reference>
<accession>A0A4R8FDC6</accession>
<comment type="subcellular location">
    <subcellularLocation>
        <location evidence="1">Cell membrane</location>
        <topology evidence="1">Multi-pass membrane protein</topology>
    </subcellularLocation>
</comment>
<feature type="transmembrane region" description="Helical" evidence="6">
    <location>
        <begin position="46"/>
        <end position="69"/>
    </location>
</feature>
<dbReference type="RefSeq" id="WP_134020582.1">
    <property type="nucleotide sequence ID" value="NZ_SOEC01000024.1"/>
</dbReference>
<evidence type="ECO:0000313" key="7">
    <source>
        <dbReference type="EMBL" id="TDX23709.1"/>
    </source>
</evidence>
<evidence type="ECO:0000256" key="2">
    <source>
        <dbReference type="ARBA" id="ARBA00022475"/>
    </source>
</evidence>
<comment type="caution">
    <text evidence="7">The sequence shown here is derived from an EMBL/GenBank/DDBJ whole genome shotgun (WGS) entry which is preliminary data.</text>
</comment>
<protein>
    <submittedName>
        <fullName evidence="7">Threonine/homoserine/homoserine lactone efflux protein</fullName>
    </submittedName>
</protein>
<dbReference type="GO" id="GO:0005886">
    <property type="term" value="C:plasma membrane"/>
    <property type="evidence" value="ECO:0007669"/>
    <property type="project" value="UniProtKB-SubCell"/>
</dbReference>
<evidence type="ECO:0000256" key="6">
    <source>
        <dbReference type="SAM" id="Phobius"/>
    </source>
</evidence>
<gene>
    <name evidence="7" type="ORF">DFO67_12426</name>
</gene>
<evidence type="ECO:0000256" key="1">
    <source>
        <dbReference type="ARBA" id="ARBA00004651"/>
    </source>
</evidence>
<evidence type="ECO:0000256" key="3">
    <source>
        <dbReference type="ARBA" id="ARBA00022692"/>
    </source>
</evidence>
<dbReference type="PANTHER" id="PTHR30086">
    <property type="entry name" value="ARGININE EXPORTER PROTEIN ARGO"/>
    <property type="match status" value="1"/>
</dbReference>
<sequence length="201" mass="21735">MANDYVAWLLAIASFAFVMTFTPGPNNIMLATSGANFGMKRSMPHVMGVAFGFPAMLVVVAVGIGYVFQFPVVRGVLRVVGLAYIIYLAYLIASANTLSSARQSKPITFWQAAGFQWINPKAWAQAIGATSAYLSLDFNKYAQIIAMALVFLPIGIASSWIWAAFGVRIAALLNTPTKLRTFNVIMAAALLVTILPVILTY</sequence>
<keyword evidence="5 6" id="KW-0472">Membrane</keyword>
<feature type="transmembrane region" description="Helical" evidence="6">
    <location>
        <begin position="6"/>
        <end position="25"/>
    </location>
</feature>
<dbReference type="Pfam" id="PF01810">
    <property type="entry name" value="LysE"/>
    <property type="match status" value="1"/>
</dbReference>
<keyword evidence="2" id="KW-1003">Cell membrane</keyword>
<dbReference type="GO" id="GO:0015171">
    <property type="term" value="F:amino acid transmembrane transporter activity"/>
    <property type="evidence" value="ECO:0007669"/>
    <property type="project" value="TreeGrafter"/>
</dbReference>
<dbReference type="PANTHER" id="PTHR30086:SF20">
    <property type="entry name" value="ARGININE EXPORTER PROTEIN ARGO-RELATED"/>
    <property type="match status" value="1"/>
</dbReference>
<dbReference type="GO" id="GO:0033228">
    <property type="term" value="P:cysteine export across plasma membrane"/>
    <property type="evidence" value="ECO:0007669"/>
    <property type="project" value="TreeGrafter"/>
</dbReference>
<evidence type="ECO:0000313" key="8">
    <source>
        <dbReference type="Proteomes" id="UP000294489"/>
    </source>
</evidence>
<dbReference type="AlphaFoldDB" id="A0A4R8FDC6"/>
<feature type="transmembrane region" description="Helical" evidence="6">
    <location>
        <begin position="75"/>
        <end position="93"/>
    </location>
</feature>
<proteinExistence type="predicted"/>
<dbReference type="InterPro" id="IPR001123">
    <property type="entry name" value="LeuE-type"/>
</dbReference>
<keyword evidence="4 6" id="KW-1133">Transmembrane helix</keyword>
<evidence type="ECO:0000256" key="4">
    <source>
        <dbReference type="ARBA" id="ARBA00022989"/>
    </source>
</evidence>
<name>A0A4R8FDC6_9GAMM</name>
<feature type="transmembrane region" description="Helical" evidence="6">
    <location>
        <begin position="141"/>
        <end position="162"/>
    </location>
</feature>
<evidence type="ECO:0000256" key="5">
    <source>
        <dbReference type="ARBA" id="ARBA00023136"/>
    </source>
</evidence>
<dbReference type="Proteomes" id="UP000294489">
    <property type="component" value="Unassembled WGS sequence"/>
</dbReference>
<keyword evidence="3 6" id="KW-0812">Transmembrane</keyword>
<dbReference type="EMBL" id="SOEC01000024">
    <property type="protein sequence ID" value="TDX23709.1"/>
    <property type="molecule type" value="Genomic_DNA"/>
</dbReference>
<feature type="transmembrane region" description="Helical" evidence="6">
    <location>
        <begin position="182"/>
        <end position="199"/>
    </location>
</feature>